<sequence length="339" mass="37863">MAPSGSQALLFDVHYDGVLFFAPLRYEHSLTLQLRVSNDNRLGYASLSEHLRERTQQNLYAMFYQILKCDLEKGLSIIETDFDVYSMYDFCETYGKMNVYLVHIPHSLAEFYHKNLLLIDWDVETTRLMSHEKKKKNVGKMFYDELVSWAEKEAENMYSPPIKPINASVHKAIESGKGKVDKGKRIMMKDTNVLPNKVDNVRGGRGRGGGVVRGKGDAVKGGRGIGKGRGWVFETSRATTVGGIDTVRCEPIRGATSCGLSNLGVKRKLFEANAGSNKPGKTLGLRVRRGIGKRNVVAENVRYNMLGKWFGINESNPTPSEDNGIEQTKTNVADVIHPT</sequence>
<keyword evidence="3" id="KW-1185">Reference proteome</keyword>
<evidence type="ECO:0000256" key="1">
    <source>
        <dbReference type="SAM" id="MobiDB-lite"/>
    </source>
</evidence>
<evidence type="ECO:0000313" key="2">
    <source>
        <dbReference type="EMBL" id="GJT84143.1"/>
    </source>
</evidence>
<evidence type="ECO:0000313" key="3">
    <source>
        <dbReference type="Proteomes" id="UP001151760"/>
    </source>
</evidence>
<feature type="compositionally biased region" description="Polar residues" evidence="1">
    <location>
        <begin position="315"/>
        <end position="331"/>
    </location>
</feature>
<dbReference type="Proteomes" id="UP001151760">
    <property type="component" value="Unassembled WGS sequence"/>
</dbReference>
<feature type="region of interest" description="Disordered" evidence="1">
    <location>
        <begin position="195"/>
        <end position="219"/>
    </location>
</feature>
<gene>
    <name evidence="2" type="ORF">Tco_1058485</name>
</gene>
<reference evidence="2" key="1">
    <citation type="journal article" date="2022" name="Int. J. Mol. Sci.">
        <title>Draft Genome of Tanacetum Coccineum: Genomic Comparison of Closely Related Tanacetum-Family Plants.</title>
        <authorList>
            <person name="Yamashiro T."/>
            <person name="Shiraishi A."/>
            <person name="Nakayama K."/>
            <person name="Satake H."/>
        </authorList>
    </citation>
    <scope>NUCLEOTIDE SEQUENCE</scope>
</reference>
<comment type="caution">
    <text evidence="2">The sequence shown here is derived from an EMBL/GenBank/DDBJ whole genome shotgun (WGS) entry which is preliminary data.</text>
</comment>
<name>A0ABQ5HAF0_9ASTR</name>
<accession>A0ABQ5HAF0</accession>
<organism evidence="2 3">
    <name type="scientific">Tanacetum coccineum</name>
    <dbReference type="NCBI Taxonomy" id="301880"/>
    <lineage>
        <taxon>Eukaryota</taxon>
        <taxon>Viridiplantae</taxon>
        <taxon>Streptophyta</taxon>
        <taxon>Embryophyta</taxon>
        <taxon>Tracheophyta</taxon>
        <taxon>Spermatophyta</taxon>
        <taxon>Magnoliopsida</taxon>
        <taxon>eudicotyledons</taxon>
        <taxon>Gunneridae</taxon>
        <taxon>Pentapetalae</taxon>
        <taxon>asterids</taxon>
        <taxon>campanulids</taxon>
        <taxon>Asterales</taxon>
        <taxon>Asteraceae</taxon>
        <taxon>Asteroideae</taxon>
        <taxon>Anthemideae</taxon>
        <taxon>Anthemidinae</taxon>
        <taxon>Tanacetum</taxon>
    </lineage>
</organism>
<protein>
    <submittedName>
        <fullName evidence="2">Uncharacterized protein</fullName>
    </submittedName>
</protein>
<proteinExistence type="predicted"/>
<reference evidence="2" key="2">
    <citation type="submission" date="2022-01" db="EMBL/GenBank/DDBJ databases">
        <authorList>
            <person name="Yamashiro T."/>
            <person name="Shiraishi A."/>
            <person name="Satake H."/>
            <person name="Nakayama K."/>
        </authorList>
    </citation>
    <scope>NUCLEOTIDE SEQUENCE</scope>
</reference>
<dbReference type="EMBL" id="BQNB010019328">
    <property type="protein sequence ID" value="GJT84143.1"/>
    <property type="molecule type" value="Genomic_DNA"/>
</dbReference>
<feature type="region of interest" description="Disordered" evidence="1">
    <location>
        <begin position="315"/>
        <end position="339"/>
    </location>
</feature>